<name>A0A4Z2D2K1_SCHJA</name>
<accession>A0A4Z2D2K1</accession>
<sequence length="143" mass="16274">MFTDQYDIFVQNAVQDHFYVDDCLVSFPSVEQAQSFVKQINELLSRGGFKLKKCVSNSEIVATVFPRMSGGLLIVNRPTGYGVTHRTLCQEWDTKSDVFKFRFDAVERPLNRKGIMAVFSCLFNSLGQISLTCLTAKQLFKKQ</sequence>
<protein>
    <recommendedName>
        <fullName evidence="3">Reverse transcriptase domain-containing protein</fullName>
    </recommendedName>
</protein>
<dbReference type="PANTHER" id="PTHR47331">
    <property type="entry name" value="PHD-TYPE DOMAIN-CONTAINING PROTEIN"/>
    <property type="match status" value="1"/>
</dbReference>
<evidence type="ECO:0000313" key="1">
    <source>
        <dbReference type="EMBL" id="TNN10649.1"/>
    </source>
</evidence>
<dbReference type="OrthoDB" id="6127549at2759"/>
<organism evidence="1 2">
    <name type="scientific">Schistosoma japonicum</name>
    <name type="common">Blood fluke</name>
    <dbReference type="NCBI Taxonomy" id="6182"/>
    <lineage>
        <taxon>Eukaryota</taxon>
        <taxon>Metazoa</taxon>
        <taxon>Spiralia</taxon>
        <taxon>Lophotrochozoa</taxon>
        <taxon>Platyhelminthes</taxon>
        <taxon>Trematoda</taxon>
        <taxon>Digenea</taxon>
        <taxon>Strigeidida</taxon>
        <taxon>Schistosomatoidea</taxon>
        <taxon>Schistosomatidae</taxon>
        <taxon>Schistosoma</taxon>
    </lineage>
</organism>
<dbReference type="STRING" id="6182.A0A4Z2D2K1"/>
<gene>
    <name evidence="1" type="ORF">EWB00_005206</name>
</gene>
<evidence type="ECO:0008006" key="3">
    <source>
        <dbReference type="Google" id="ProtNLM"/>
    </source>
</evidence>
<keyword evidence="2" id="KW-1185">Reference proteome</keyword>
<dbReference type="AlphaFoldDB" id="A0A4Z2D2K1"/>
<feature type="non-terminal residue" evidence="1">
    <location>
        <position position="143"/>
    </location>
</feature>
<proteinExistence type="predicted"/>
<evidence type="ECO:0000313" key="2">
    <source>
        <dbReference type="Proteomes" id="UP000311919"/>
    </source>
</evidence>
<comment type="caution">
    <text evidence="1">The sequence shown here is derived from an EMBL/GenBank/DDBJ whole genome shotgun (WGS) entry which is preliminary data.</text>
</comment>
<dbReference type="Proteomes" id="UP000311919">
    <property type="component" value="Unassembled WGS sequence"/>
</dbReference>
<reference evidence="1 2" key="1">
    <citation type="submission" date="2019-03" db="EMBL/GenBank/DDBJ databases">
        <title>An improved genome assembly of the fluke Schistosoma japonicum.</title>
        <authorList>
            <person name="Hu W."/>
            <person name="Luo F."/>
            <person name="Yin M."/>
            <person name="Mo X."/>
            <person name="Sun C."/>
            <person name="Wu Q."/>
            <person name="Zhu B."/>
            <person name="Xiang M."/>
            <person name="Wang J."/>
            <person name="Wang Y."/>
            <person name="Zhang T."/>
            <person name="Xu B."/>
            <person name="Zheng H."/>
            <person name="Feng Z."/>
        </authorList>
    </citation>
    <scope>NUCLEOTIDE SEQUENCE [LARGE SCALE GENOMIC DNA]</scope>
    <source>
        <strain evidence="1">HuSjv2</strain>
        <tissue evidence="1">Worms</tissue>
    </source>
</reference>
<dbReference type="EMBL" id="SKCS01000344">
    <property type="protein sequence ID" value="TNN10649.1"/>
    <property type="molecule type" value="Genomic_DNA"/>
</dbReference>